<dbReference type="InterPro" id="IPR001554">
    <property type="entry name" value="Glyco_hydro_14"/>
</dbReference>
<dbReference type="PANTHER" id="PTHR31352">
    <property type="entry name" value="BETA-AMYLASE 1, CHLOROPLASTIC"/>
    <property type="match status" value="1"/>
</dbReference>
<keyword evidence="5" id="KW-0326">Glycosidase</keyword>
<dbReference type="AlphaFoldDB" id="A0ABD1WD58"/>
<keyword evidence="5" id="KW-0378">Hydrolase</keyword>
<dbReference type="EMBL" id="JBFOLJ010000003">
    <property type="protein sequence ID" value="KAL2547602.1"/>
    <property type="molecule type" value="Genomic_DNA"/>
</dbReference>
<evidence type="ECO:0000313" key="7">
    <source>
        <dbReference type="Proteomes" id="UP001604277"/>
    </source>
</evidence>
<keyword evidence="3 5" id="KW-0624">Polysaccharide degradation</keyword>
<gene>
    <name evidence="6" type="ORF">Fot_09132</name>
</gene>
<dbReference type="EC" id="3.2.1.2" evidence="5"/>
<comment type="catalytic activity">
    <reaction evidence="5">
        <text>Hydrolysis of (1-&gt;4)-alpha-D-glucosidic linkages in polysaccharides so as to remove successive maltose units from the non-reducing ends of the chains.</text>
        <dbReference type="EC" id="3.2.1.2"/>
    </reaction>
</comment>
<evidence type="ECO:0000256" key="5">
    <source>
        <dbReference type="RuleBase" id="RU000509"/>
    </source>
</evidence>
<dbReference type="PRINTS" id="PR00750">
    <property type="entry name" value="BETAAMYLASE"/>
</dbReference>
<reference evidence="7" key="1">
    <citation type="submission" date="2024-07" db="EMBL/GenBank/DDBJ databases">
        <title>Two chromosome-level genome assemblies of Korean endemic species Abeliophyllum distichum and Forsythia ovata (Oleaceae).</title>
        <authorList>
            <person name="Jang H."/>
        </authorList>
    </citation>
    <scope>NUCLEOTIDE SEQUENCE [LARGE SCALE GENOMIC DNA]</scope>
</reference>
<comment type="similarity">
    <text evidence="1 5">Belongs to the glycosyl hydrolase 14 family.</text>
</comment>
<sequence length="619" mass="68924">MAIASPSAPSFSASSFCCTRTESTHITRISSRPVLTRPNGFLARPVTRQPAIVSQLNASSTPSDGELMYEMHHSYRWRKGPWPVYVTLPMDTVGPSAQTMRRKKAMAQSFRALAAAGVEGVVMEVWWGLVEREIPKIYNWQGYLEIVLLAKRFGLKVRAVMAFHQCGSGPGDPFWIPLPQWVLKEMDKDPDLACSDRFGRRNIEYISLGCDILPILNGRSPIQAYADFMKNFRDTFRPFLGGVITGIQVGMGPGGELRYPSCPSQKLTWAWRSRELGEFQCYDKYMLASLNACAWEIGMREWANGGPIGASNLMQDPENTDFFKTDGSWNTAYGEFFLEWYSGLLLLHGERICQEAESVFRGTEVNMSGKVAGIHWHYGTQSHPSELTAGYYNTSIRDGFLPIARIFGKYGFTMCCTCFEMQDTEEKQINAVSSPEGFLKQLLVAARICDIPFEGENSATNLDDKSYQQVLKMSKFYSDGLETPSFSFNFVRMDKNLFEPRNWVSFTRFVRQMSGINIFRAKLNFGGDDVTISSPSAAAYAGAVAQSERDGYAIIHSRSESAYLQRAKELAAFLSDVGGDGGCPAFVGAVTDAMVEATVVVKRDGCPAEMFGIGEKVEI</sequence>
<keyword evidence="2 5" id="KW-0119">Carbohydrate metabolism</keyword>
<accession>A0ABD1WD58</accession>
<dbReference type="InterPro" id="IPR017853">
    <property type="entry name" value="GH"/>
</dbReference>
<keyword evidence="7" id="KW-1185">Reference proteome</keyword>
<evidence type="ECO:0000313" key="6">
    <source>
        <dbReference type="EMBL" id="KAL2547602.1"/>
    </source>
</evidence>
<dbReference type="GO" id="GO:0000272">
    <property type="term" value="P:polysaccharide catabolic process"/>
    <property type="evidence" value="ECO:0007669"/>
    <property type="project" value="UniProtKB-KW"/>
</dbReference>
<feature type="active site" description="Proton acceptor" evidence="4">
    <location>
        <position position="456"/>
    </location>
</feature>
<dbReference type="SUPFAM" id="SSF51445">
    <property type="entry name" value="(Trans)glycosidases"/>
    <property type="match status" value="1"/>
</dbReference>
<feature type="active site" description="Proton donor" evidence="4">
    <location>
        <position position="256"/>
    </location>
</feature>
<evidence type="ECO:0000256" key="1">
    <source>
        <dbReference type="ARBA" id="ARBA00005652"/>
    </source>
</evidence>
<organism evidence="6 7">
    <name type="scientific">Forsythia ovata</name>
    <dbReference type="NCBI Taxonomy" id="205694"/>
    <lineage>
        <taxon>Eukaryota</taxon>
        <taxon>Viridiplantae</taxon>
        <taxon>Streptophyta</taxon>
        <taxon>Embryophyta</taxon>
        <taxon>Tracheophyta</taxon>
        <taxon>Spermatophyta</taxon>
        <taxon>Magnoliopsida</taxon>
        <taxon>eudicotyledons</taxon>
        <taxon>Gunneridae</taxon>
        <taxon>Pentapetalae</taxon>
        <taxon>asterids</taxon>
        <taxon>lamiids</taxon>
        <taxon>Lamiales</taxon>
        <taxon>Oleaceae</taxon>
        <taxon>Forsythieae</taxon>
        <taxon>Forsythia</taxon>
    </lineage>
</organism>
<dbReference type="PANTHER" id="PTHR31352:SF7">
    <property type="entry name" value="BETA-AMYLASE"/>
    <property type="match status" value="1"/>
</dbReference>
<evidence type="ECO:0000256" key="2">
    <source>
        <dbReference type="ARBA" id="ARBA00023277"/>
    </source>
</evidence>
<evidence type="ECO:0000256" key="4">
    <source>
        <dbReference type="PIRSR" id="PIRSR601554-1"/>
    </source>
</evidence>
<comment type="caution">
    <text evidence="6">The sequence shown here is derived from an EMBL/GenBank/DDBJ whole genome shotgun (WGS) entry which is preliminary data.</text>
</comment>
<protein>
    <recommendedName>
        <fullName evidence="5">Beta-amylase</fullName>
        <ecNumber evidence="5">3.2.1.2</ecNumber>
    </recommendedName>
</protein>
<proteinExistence type="inferred from homology"/>
<name>A0ABD1WD58_9LAMI</name>
<dbReference type="Pfam" id="PF01373">
    <property type="entry name" value="Glyco_hydro_14"/>
    <property type="match status" value="1"/>
</dbReference>
<dbReference type="GO" id="GO:0016161">
    <property type="term" value="F:beta-amylase activity"/>
    <property type="evidence" value="ECO:0007669"/>
    <property type="project" value="UniProtKB-EC"/>
</dbReference>
<evidence type="ECO:0000256" key="3">
    <source>
        <dbReference type="ARBA" id="ARBA00023326"/>
    </source>
</evidence>
<dbReference type="Proteomes" id="UP001604277">
    <property type="component" value="Unassembled WGS sequence"/>
</dbReference>
<dbReference type="Gene3D" id="3.20.20.80">
    <property type="entry name" value="Glycosidases"/>
    <property type="match status" value="1"/>
</dbReference>